<comment type="function">
    <text evidence="8">Cleaves 'Lys-63'-linked poly-ubiquitin chains, and with lesser efficiency 'Lys-48'-linked poly-ubiquitin chains (in vitro). May act as a deubiquitinating enzyme.</text>
</comment>
<evidence type="ECO:0000256" key="6">
    <source>
        <dbReference type="ARBA" id="ARBA00022786"/>
    </source>
</evidence>
<comment type="caution">
    <text evidence="13">The sequence shown here is derived from an EMBL/GenBank/DDBJ whole genome shotgun (WGS) entry which is preliminary data.</text>
</comment>
<keyword evidence="7 11" id="KW-0378">Hydrolase</keyword>
<dbReference type="SMART" id="SM01246">
    <property type="entry name" value="Josephin"/>
    <property type="match status" value="1"/>
</dbReference>
<feature type="active site" evidence="11">
    <location>
        <position position="115"/>
    </location>
</feature>
<evidence type="ECO:0000256" key="3">
    <source>
        <dbReference type="ARBA" id="ARBA00012759"/>
    </source>
</evidence>
<organism evidence="13 14">
    <name type="scientific">Stichopus japonicus</name>
    <name type="common">Sea cucumber</name>
    <dbReference type="NCBI Taxonomy" id="307972"/>
    <lineage>
        <taxon>Eukaryota</taxon>
        <taxon>Metazoa</taxon>
        <taxon>Echinodermata</taxon>
        <taxon>Eleutherozoa</taxon>
        <taxon>Echinozoa</taxon>
        <taxon>Holothuroidea</taxon>
        <taxon>Aspidochirotacea</taxon>
        <taxon>Aspidochirotida</taxon>
        <taxon>Stichopodidae</taxon>
        <taxon>Apostichopus</taxon>
    </lineage>
</organism>
<feature type="active site" evidence="11">
    <location>
        <position position="13"/>
    </location>
</feature>
<keyword evidence="5" id="KW-0645">Protease</keyword>
<comment type="catalytic activity">
    <reaction evidence="1">
        <text>Thiol-dependent hydrolysis of ester, thioester, amide, peptide and isopeptide bonds formed by the C-terminal Gly of ubiquitin (a 76-residue protein attached to proteins as an intracellular targeting signal).</text>
        <dbReference type="EC" id="3.4.19.12"/>
    </reaction>
</comment>
<dbReference type="GO" id="GO:0016579">
    <property type="term" value="P:protein deubiquitination"/>
    <property type="evidence" value="ECO:0007669"/>
    <property type="project" value="InterPro"/>
</dbReference>
<dbReference type="AlphaFoldDB" id="A0A2G8K9C4"/>
<evidence type="ECO:0000256" key="7">
    <source>
        <dbReference type="ARBA" id="ARBA00022801"/>
    </source>
</evidence>
<dbReference type="PANTHER" id="PTHR13291">
    <property type="entry name" value="JOSEPHIN 1, 2"/>
    <property type="match status" value="1"/>
</dbReference>
<evidence type="ECO:0000256" key="2">
    <source>
        <dbReference type="ARBA" id="ARBA00004514"/>
    </source>
</evidence>
<dbReference type="Gene3D" id="3.90.70.40">
    <property type="match status" value="1"/>
</dbReference>
<evidence type="ECO:0000259" key="12">
    <source>
        <dbReference type="PROSITE" id="PS50957"/>
    </source>
</evidence>
<proteinExistence type="predicted"/>
<sequence length="178" mass="20362">MSIYHEKQKWELCALHALNNLFQDENAFSKQHLDELCQGLSPGSMVNPHRSMLGLGNYDVNVIMKAVQSKQCEAIWWDKRKSMKDLNFSNIRGFILNILSPLQFGFVSVPLRRKHWIAVRQVQGVYYNLDSKLSKPSEIGSAEDLRTFLETKLKHKGCELLLVVPSEAVEAGTWTLQT</sequence>
<keyword evidence="4" id="KW-0963">Cytoplasm</keyword>
<dbReference type="FunFam" id="3.90.70.40:FF:000003">
    <property type="entry name" value="josephin-2 isoform X1"/>
    <property type="match status" value="1"/>
</dbReference>
<evidence type="ECO:0000256" key="1">
    <source>
        <dbReference type="ARBA" id="ARBA00000707"/>
    </source>
</evidence>
<keyword evidence="14" id="KW-1185">Reference proteome</keyword>
<dbReference type="GO" id="GO:0006508">
    <property type="term" value="P:proteolysis"/>
    <property type="evidence" value="ECO:0007669"/>
    <property type="project" value="UniProtKB-KW"/>
</dbReference>
<gene>
    <name evidence="13" type="ORF">BSL78_18525</name>
</gene>
<feature type="active site" evidence="11">
    <location>
        <position position="130"/>
    </location>
</feature>
<reference evidence="13 14" key="1">
    <citation type="journal article" date="2017" name="PLoS Biol.">
        <title>The sea cucumber genome provides insights into morphological evolution and visceral regeneration.</title>
        <authorList>
            <person name="Zhang X."/>
            <person name="Sun L."/>
            <person name="Yuan J."/>
            <person name="Sun Y."/>
            <person name="Gao Y."/>
            <person name="Zhang L."/>
            <person name="Li S."/>
            <person name="Dai H."/>
            <person name="Hamel J.F."/>
            <person name="Liu C."/>
            <person name="Yu Y."/>
            <person name="Liu S."/>
            <person name="Lin W."/>
            <person name="Guo K."/>
            <person name="Jin S."/>
            <person name="Xu P."/>
            <person name="Storey K.B."/>
            <person name="Huan P."/>
            <person name="Zhang T."/>
            <person name="Zhou Y."/>
            <person name="Zhang J."/>
            <person name="Lin C."/>
            <person name="Li X."/>
            <person name="Xing L."/>
            <person name="Huo D."/>
            <person name="Sun M."/>
            <person name="Wang L."/>
            <person name="Mercier A."/>
            <person name="Li F."/>
            <person name="Yang H."/>
            <person name="Xiang J."/>
        </authorList>
    </citation>
    <scope>NUCLEOTIDE SEQUENCE [LARGE SCALE GENOMIC DNA]</scope>
    <source>
        <strain evidence="13">Shaxun</strain>
        <tissue evidence="13">Muscle</tissue>
    </source>
</reference>
<dbReference type="InterPro" id="IPR040053">
    <property type="entry name" value="JOSD1/2"/>
</dbReference>
<dbReference type="OrthoDB" id="422700at2759"/>
<dbReference type="Pfam" id="PF02099">
    <property type="entry name" value="Josephin"/>
    <property type="match status" value="1"/>
</dbReference>
<evidence type="ECO:0000256" key="10">
    <source>
        <dbReference type="ARBA" id="ARBA00077222"/>
    </source>
</evidence>
<dbReference type="InterPro" id="IPR006155">
    <property type="entry name" value="Josephin"/>
</dbReference>
<dbReference type="Proteomes" id="UP000230750">
    <property type="component" value="Unassembled WGS sequence"/>
</dbReference>
<evidence type="ECO:0000313" key="13">
    <source>
        <dbReference type="EMBL" id="PIK44604.1"/>
    </source>
</evidence>
<evidence type="ECO:0000256" key="9">
    <source>
        <dbReference type="ARBA" id="ARBA00069892"/>
    </source>
</evidence>
<evidence type="ECO:0000313" key="14">
    <source>
        <dbReference type="Proteomes" id="UP000230750"/>
    </source>
</evidence>
<accession>A0A2G8K9C4</accession>
<evidence type="ECO:0000256" key="8">
    <source>
        <dbReference type="ARBA" id="ARBA00058284"/>
    </source>
</evidence>
<dbReference type="EC" id="3.4.19.12" evidence="3"/>
<name>A0A2G8K9C4_STIJA</name>
<keyword evidence="6" id="KW-0833">Ubl conjugation pathway</keyword>
<dbReference type="PROSITE" id="PS50957">
    <property type="entry name" value="JOSEPHIN"/>
    <property type="match status" value="1"/>
</dbReference>
<feature type="domain" description="Josephin" evidence="12">
    <location>
        <begin position="1"/>
        <end position="178"/>
    </location>
</feature>
<dbReference type="EMBL" id="MRZV01000766">
    <property type="protein sequence ID" value="PIK44604.1"/>
    <property type="molecule type" value="Genomic_DNA"/>
</dbReference>
<protein>
    <recommendedName>
        <fullName evidence="9">Josephin-2</fullName>
        <ecNumber evidence="3">3.4.19.12</ecNumber>
    </recommendedName>
    <alternativeName>
        <fullName evidence="10">Josephin domain-containing protein 2</fullName>
    </alternativeName>
</protein>
<comment type="subcellular location">
    <subcellularLocation>
        <location evidence="2">Cytoplasm</location>
        <location evidence="2">Cytosol</location>
    </subcellularLocation>
</comment>
<dbReference type="GO" id="GO:0005829">
    <property type="term" value="C:cytosol"/>
    <property type="evidence" value="ECO:0007669"/>
    <property type="project" value="UniProtKB-SubCell"/>
</dbReference>
<evidence type="ECO:0000256" key="11">
    <source>
        <dbReference type="PROSITE-ProRule" id="PRU00331"/>
    </source>
</evidence>
<dbReference type="GO" id="GO:0004843">
    <property type="term" value="F:cysteine-type deubiquitinase activity"/>
    <property type="evidence" value="ECO:0007669"/>
    <property type="project" value="UniProtKB-EC"/>
</dbReference>
<dbReference type="PANTHER" id="PTHR13291:SF0">
    <property type="entry name" value="JOSEPHIN-LIKE PROTEIN"/>
    <property type="match status" value="1"/>
</dbReference>
<dbReference type="STRING" id="307972.A0A2G8K9C4"/>
<evidence type="ECO:0000256" key="5">
    <source>
        <dbReference type="ARBA" id="ARBA00022670"/>
    </source>
</evidence>
<evidence type="ECO:0000256" key="4">
    <source>
        <dbReference type="ARBA" id="ARBA00022490"/>
    </source>
</evidence>